<organism evidence="1 2">
    <name type="scientific">Pseudonocardia yuanmonensis</name>
    <dbReference type="NCBI Taxonomy" id="1095914"/>
    <lineage>
        <taxon>Bacteria</taxon>
        <taxon>Bacillati</taxon>
        <taxon>Actinomycetota</taxon>
        <taxon>Actinomycetes</taxon>
        <taxon>Pseudonocardiales</taxon>
        <taxon>Pseudonocardiaceae</taxon>
        <taxon>Pseudonocardia</taxon>
    </lineage>
</organism>
<gene>
    <name evidence="1" type="ORF">GCM10023215_58850</name>
</gene>
<protein>
    <recommendedName>
        <fullName evidence="3">SDR family oxidoreductase</fullName>
    </recommendedName>
</protein>
<dbReference type="Gene3D" id="3.40.50.720">
    <property type="entry name" value="NAD(P)-binding Rossmann-like Domain"/>
    <property type="match status" value="1"/>
</dbReference>
<dbReference type="EMBL" id="BAABIC010000028">
    <property type="protein sequence ID" value="GAA4709484.1"/>
    <property type="molecule type" value="Genomic_DNA"/>
</dbReference>
<name>A0ABP8XMY1_9PSEU</name>
<dbReference type="SUPFAM" id="SSF51735">
    <property type="entry name" value="NAD(P)-binding Rossmann-fold domains"/>
    <property type="match status" value="1"/>
</dbReference>
<dbReference type="InterPro" id="IPR036291">
    <property type="entry name" value="NAD(P)-bd_dom_sf"/>
</dbReference>
<proteinExistence type="predicted"/>
<keyword evidence="2" id="KW-1185">Reference proteome</keyword>
<reference evidence="2" key="1">
    <citation type="journal article" date="2019" name="Int. J. Syst. Evol. Microbiol.">
        <title>The Global Catalogue of Microorganisms (GCM) 10K type strain sequencing project: providing services to taxonomists for standard genome sequencing and annotation.</title>
        <authorList>
            <consortium name="The Broad Institute Genomics Platform"/>
            <consortium name="The Broad Institute Genome Sequencing Center for Infectious Disease"/>
            <person name="Wu L."/>
            <person name="Ma J."/>
        </authorList>
    </citation>
    <scope>NUCLEOTIDE SEQUENCE [LARGE SCALE GENOMIC DNA]</scope>
    <source>
        <strain evidence="2">JCM 18055</strain>
    </source>
</reference>
<evidence type="ECO:0000313" key="2">
    <source>
        <dbReference type="Proteomes" id="UP001500325"/>
    </source>
</evidence>
<comment type="caution">
    <text evidence="1">The sequence shown here is derived from an EMBL/GenBank/DDBJ whole genome shotgun (WGS) entry which is preliminary data.</text>
</comment>
<dbReference type="Proteomes" id="UP001500325">
    <property type="component" value="Unassembled WGS sequence"/>
</dbReference>
<accession>A0ABP8XMY1</accession>
<evidence type="ECO:0000313" key="1">
    <source>
        <dbReference type="EMBL" id="GAA4709484.1"/>
    </source>
</evidence>
<evidence type="ECO:0008006" key="3">
    <source>
        <dbReference type="Google" id="ProtNLM"/>
    </source>
</evidence>
<dbReference type="RefSeq" id="WP_345384043.1">
    <property type="nucleotide sequence ID" value="NZ_BAABIC010000028.1"/>
</dbReference>
<sequence length="179" mass="17757">MTASTPTRAVHVVGGGELSPTVDRALTTVAASASSACVVARVPGRTPLTELTDARLAEEVGGALEAVLASVQGELAHLRPGGRLVFVLPAEPLMAVPGGAAASAVTNGVLSMARTLSIELARDAVAVNVLAVAAEDANAIDPAGPLAAQLAALLGPGGERITGQEIYLTGGSDLGRLRP</sequence>